<evidence type="ECO:0000256" key="7">
    <source>
        <dbReference type="ARBA" id="ARBA00022800"/>
    </source>
</evidence>
<accession>A0A5C7FGE5</accession>
<dbReference type="SUPFAM" id="SSF81891">
    <property type="entry name" value="Poly A polymerase C-terminal region-like"/>
    <property type="match status" value="1"/>
</dbReference>
<name>A0A5C7FGE5_9BACT</name>
<dbReference type="NCBIfam" id="TIGR00277">
    <property type="entry name" value="HDIG"/>
    <property type="match status" value="1"/>
</dbReference>
<dbReference type="CDD" id="cd05398">
    <property type="entry name" value="NT_ClassII-CCAase"/>
    <property type="match status" value="1"/>
</dbReference>
<evidence type="ECO:0000259" key="14">
    <source>
        <dbReference type="Pfam" id="PF12627"/>
    </source>
</evidence>
<comment type="caution">
    <text evidence="15">The sequence shown here is derived from an EMBL/GenBank/DDBJ whole genome shotgun (WGS) entry which is preliminary data.</text>
</comment>
<dbReference type="Pfam" id="PF01966">
    <property type="entry name" value="HD"/>
    <property type="match status" value="1"/>
</dbReference>
<organism evidence="15 16">
    <name type="scientific">Neolewinella aurantiaca</name>
    <dbReference type="NCBI Taxonomy" id="2602767"/>
    <lineage>
        <taxon>Bacteria</taxon>
        <taxon>Pseudomonadati</taxon>
        <taxon>Bacteroidota</taxon>
        <taxon>Saprospiria</taxon>
        <taxon>Saprospirales</taxon>
        <taxon>Lewinellaceae</taxon>
        <taxon>Neolewinella</taxon>
    </lineage>
</organism>
<reference evidence="15 16" key="1">
    <citation type="submission" date="2019-08" db="EMBL/GenBank/DDBJ databases">
        <title>Lewinella sp. strain SSH13 Genome sequencing and assembly.</title>
        <authorList>
            <person name="Kim I."/>
        </authorList>
    </citation>
    <scope>NUCLEOTIDE SEQUENCE [LARGE SCALE GENOMIC DNA]</scope>
    <source>
        <strain evidence="15 16">SSH13</strain>
    </source>
</reference>
<keyword evidence="10 11" id="KW-0694">RNA-binding</keyword>
<dbReference type="Gene3D" id="3.30.460.10">
    <property type="entry name" value="Beta Polymerase, domain 2"/>
    <property type="match status" value="1"/>
</dbReference>
<evidence type="ECO:0000256" key="9">
    <source>
        <dbReference type="ARBA" id="ARBA00022842"/>
    </source>
</evidence>
<keyword evidence="2 11" id="KW-0808">Transferase</keyword>
<dbReference type="RefSeq" id="WP_147931200.1">
    <property type="nucleotide sequence ID" value="NZ_VOXD01000019.1"/>
</dbReference>
<evidence type="ECO:0000313" key="16">
    <source>
        <dbReference type="Proteomes" id="UP000321907"/>
    </source>
</evidence>
<comment type="cofactor">
    <cofactor evidence="1">
        <name>Mg(2+)</name>
        <dbReference type="ChEBI" id="CHEBI:18420"/>
    </cofactor>
</comment>
<dbReference type="Pfam" id="PF01743">
    <property type="entry name" value="PolyA_pol"/>
    <property type="match status" value="1"/>
</dbReference>
<keyword evidence="8" id="KW-0067">ATP-binding</keyword>
<dbReference type="InterPro" id="IPR043519">
    <property type="entry name" value="NT_sf"/>
</dbReference>
<keyword evidence="3" id="KW-0819">tRNA processing</keyword>
<keyword evidence="4" id="KW-0548">Nucleotidyltransferase</keyword>
<evidence type="ECO:0000256" key="8">
    <source>
        <dbReference type="ARBA" id="ARBA00022840"/>
    </source>
</evidence>
<dbReference type="EMBL" id="VOXD01000019">
    <property type="protein sequence ID" value="TXF88783.1"/>
    <property type="molecule type" value="Genomic_DNA"/>
</dbReference>
<gene>
    <name evidence="15" type="ORF">FUA23_13100</name>
</gene>
<evidence type="ECO:0000256" key="3">
    <source>
        <dbReference type="ARBA" id="ARBA00022694"/>
    </source>
</evidence>
<evidence type="ECO:0000256" key="1">
    <source>
        <dbReference type="ARBA" id="ARBA00001946"/>
    </source>
</evidence>
<dbReference type="GO" id="GO:0016779">
    <property type="term" value="F:nucleotidyltransferase activity"/>
    <property type="evidence" value="ECO:0007669"/>
    <property type="project" value="UniProtKB-KW"/>
</dbReference>
<dbReference type="PANTHER" id="PTHR47545:SF1">
    <property type="entry name" value="MULTIFUNCTIONAL CCA PROTEIN"/>
    <property type="match status" value="1"/>
</dbReference>
<feature type="domain" description="tRNA nucleotidyltransferase/poly(A) polymerase RNA and SrmB- binding" evidence="14">
    <location>
        <begin position="182"/>
        <end position="243"/>
    </location>
</feature>
<sequence>MIFQIRDNERKIFEVISKAAAELGFPTYVVGGYVRDRLLARPSKDLDIVCVGSGIELAKRVGNSLHPRSRVTVYKRFGTAALKHRDLEIEFVGARKESYRSDSRKPTVESGSLADDQNRRDFTINALAISLNEQDYGTIIDPFNGLEDLEAKRLITPLDPAKTFTDDPLRMMRGVRFASQLGFQLDPGTKTAMREHCDRLKIISWERIATEMHKIMLSPRPSVGLKLMDDTGLLDYVLPELAALRGVESRNGRKHKDNFLHTIQVVDQLAERSPEIWLRWAALLHDIGKAKTKRWEASAGWTFHAHDAVGANMVPRIFRRLRLPNDKLKYVQKLVSLHQRPISLTQEEISDSAIRRILFEAGEDIDDLMTLCASDITSKNPHKVKRYQENYVLLRNRMTEIEEKDQLKNWQPPITGEMIMETFNIPPSRQVGLIKDAVREAILDGEIPNELEAAREKMMAVAKELGV</sequence>
<dbReference type="InterPro" id="IPR050124">
    <property type="entry name" value="tRNA_CCA-adding_enzyme"/>
</dbReference>
<dbReference type="InterPro" id="IPR032828">
    <property type="entry name" value="PolyA_RNA-bd"/>
</dbReference>
<dbReference type="Gene3D" id="1.10.3090.10">
    <property type="entry name" value="cca-adding enzyme, domain 2"/>
    <property type="match status" value="1"/>
</dbReference>
<dbReference type="InterPro" id="IPR006675">
    <property type="entry name" value="HDIG_dom"/>
</dbReference>
<dbReference type="InterPro" id="IPR002646">
    <property type="entry name" value="PolA_pol_head_dom"/>
</dbReference>
<keyword evidence="7" id="KW-0692">RNA repair</keyword>
<keyword evidence="6" id="KW-0547">Nucleotide-binding</keyword>
<dbReference type="Pfam" id="PF12627">
    <property type="entry name" value="PolyA_pol_RNAbd"/>
    <property type="match status" value="1"/>
</dbReference>
<evidence type="ECO:0000259" key="13">
    <source>
        <dbReference type="Pfam" id="PF01966"/>
    </source>
</evidence>
<comment type="similarity">
    <text evidence="11">Belongs to the tRNA nucleotidyltransferase/poly(A) polymerase family.</text>
</comment>
<evidence type="ECO:0000256" key="11">
    <source>
        <dbReference type="RuleBase" id="RU003953"/>
    </source>
</evidence>
<evidence type="ECO:0000256" key="10">
    <source>
        <dbReference type="ARBA" id="ARBA00022884"/>
    </source>
</evidence>
<dbReference type="CDD" id="cd00077">
    <property type="entry name" value="HDc"/>
    <property type="match status" value="1"/>
</dbReference>
<keyword evidence="9" id="KW-0460">Magnesium</keyword>
<dbReference type="GO" id="GO:0042245">
    <property type="term" value="P:RNA repair"/>
    <property type="evidence" value="ECO:0007669"/>
    <property type="project" value="UniProtKB-KW"/>
</dbReference>
<proteinExistence type="inferred from homology"/>
<protein>
    <submittedName>
        <fullName evidence="15">HD domain-containing protein</fullName>
    </submittedName>
</protein>
<dbReference type="OrthoDB" id="9805698at2"/>
<dbReference type="GO" id="GO:0008033">
    <property type="term" value="P:tRNA processing"/>
    <property type="evidence" value="ECO:0007669"/>
    <property type="project" value="UniProtKB-KW"/>
</dbReference>
<dbReference type="Proteomes" id="UP000321907">
    <property type="component" value="Unassembled WGS sequence"/>
</dbReference>
<dbReference type="GO" id="GO:0005524">
    <property type="term" value="F:ATP binding"/>
    <property type="evidence" value="ECO:0007669"/>
    <property type="project" value="UniProtKB-KW"/>
</dbReference>
<dbReference type="InterPro" id="IPR006674">
    <property type="entry name" value="HD_domain"/>
</dbReference>
<dbReference type="FunFam" id="3.30.460.10:FF:000033">
    <property type="entry name" value="Poly A polymerase head domain protein"/>
    <property type="match status" value="1"/>
</dbReference>
<feature type="domain" description="HD" evidence="13">
    <location>
        <begin position="261"/>
        <end position="352"/>
    </location>
</feature>
<dbReference type="SUPFAM" id="SSF81301">
    <property type="entry name" value="Nucleotidyltransferase"/>
    <property type="match status" value="1"/>
</dbReference>
<dbReference type="InterPro" id="IPR003607">
    <property type="entry name" value="HD/PDEase_dom"/>
</dbReference>
<dbReference type="GO" id="GO:0003723">
    <property type="term" value="F:RNA binding"/>
    <property type="evidence" value="ECO:0007669"/>
    <property type="project" value="UniProtKB-KW"/>
</dbReference>
<evidence type="ECO:0000256" key="6">
    <source>
        <dbReference type="ARBA" id="ARBA00022741"/>
    </source>
</evidence>
<dbReference type="GO" id="GO:0046872">
    <property type="term" value="F:metal ion binding"/>
    <property type="evidence" value="ECO:0007669"/>
    <property type="project" value="UniProtKB-KW"/>
</dbReference>
<dbReference type="PANTHER" id="PTHR47545">
    <property type="entry name" value="MULTIFUNCTIONAL CCA PROTEIN"/>
    <property type="match status" value="1"/>
</dbReference>
<dbReference type="AlphaFoldDB" id="A0A5C7FGE5"/>
<evidence type="ECO:0000259" key="12">
    <source>
        <dbReference type="Pfam" id="PF01743"/>
    </source>
</evidence>
<keyword evidence="16" id="KW-1185">Reference proteome</keyword>
<feature type="domain" description="Poly A polymerase head" evidence="12">
    <location>
        <begin position="27"/>
        <end position="154"/>
    </location>
</feature>
<evidence type="ECO:0000256" key="2">
    <source>
        <dbReference type="ARBA" id="ARBA00022679"/>
    </source>
</evidence>
<evidence type="ECO:0000256" key="4">
    <source>
        <dbReference type="ARBA" id="ARBA00022695"/>
    </source>
</evidence>
<evidence type="ECO:0000256" key="5">
    <source>
        <dbReference type="ARBA" id="ARBA00022723"/>
    </source>
</evidence>
<keyword evidence="5" id="KW-0479">Metal-binding</keyword>
<evidence type="ECO:0000313" key="15">
    <source>
        <dbReference type="EMBL" id="TXF88783.1"/>
    </source>
</evidence>